<keyword evidence="1" id="KW-1133">Transmembrane helix</keyword>
<keyword evidence="1" id="KW-0472">Membrane</keyword>
<accession>A0AA37T7F3</accession>
<sequence length="80" mass="8980">MRELGQWIIAFLIIKVVWIIYLFMAFSAADVAVDQQAATAELGPFYAMPLLTLLFVSMGLWLMAAIARVLTILARSTVRF</sequence>
<name>A0AA37T7F3_9HYPH</name>
<feature type="transmembrane region" description="Helical" evidence="1">
    <location>
        <begin position="7"/>
        <end position="26"/>
    </location>
</feature>
<organism evidence="2 3">
    <name type="scientific">Methylobacterium tardum</name>
    <dbReference type="NCBI Taxonomy" id="374432"/>
    <lineage>
        <taxon>Bacteria</taxon>
        <taxon>Pseudomonadati</taxon>
        <taxon>Pseudomonadota</taxon>
        <taxon>Alphaproteobacteria</taxon>
        <taxon>Hyphomicrobiales</taxon>
        <taxon>Methylobacteriaceae</taxon>
        <taxon>Methylobacterium</taxon>
    </lineage>
</organism>
<dbReference type="AlphaFoldDB" id="A0AA37T7F3"/>
<evidence type="ECO:0000313" key="2">
    <source>
        <dbReference type="EMBL" id="GLS68414.1"/>
    </source>
</evidence>
<keyword evidence="3" id="KW-1185">Reference proteome</keyword>
<dbReference type="RefSeq" id="WP_238197041.1">
    <property type="nucleotide sequence ID" value="NZ_BPQZ01000015.1"/>
</dbReference>
<protein>
    <submittedName>
        <fullName evidence="2">Uncharacterized protein</fullName>
    </submittedName>
</protein>
<keyword evidence="1" id="KW-0812">Transmembrane</keyword>
<dbReference type="EMBL" id="BSPL01000005">
    <property type="protein sequence ID" value="GLS68414.1"/>
    <property type="molecule type" value="Genomic_DNA"/>
</dbReference>
<dbReference type="Proteomes" id="UP001157440">
    <property type="component" value="Unassembled WGS sequence"/>
</dbReference>
<feature type="transmembrane region" description="Helical" evidence="1">
    <location>
        <begin position="46"/>
        <end position="70"/>
    </location>
</feature>
<reference evidence="3" key="1">
    <citation type="journal article" date="2019" name="Int. J. Syst. Evol. Microbiol.">
        <title>The Global Catalogue of Microorganisms (GCM) 10K type strain sequencing project: providing services to taxonomists for standard genome sequencing and annotation.</title>
        <authorList>
            <consortium name="The Broad Institute Genomics Platform"/>
            <consortium name="The Broad Institute Genome Sequencing Center for Infectious Disease"/>
            <person name="Wu L."/>
            <person name="Ma J."/>
        </authorList>
    </citation>
    <scope>NUCLEOTIDE SEQUENCE [LARGE SCALE GENOMIC DNA]</scope>
    <source>
        <strain evidence="3">NBRC 103632</strain>
    </source>
</reference>
<evidence type="ECO:0000256" key="1">
    <source>
        <dbReference type="SAM" id="Phobius"/>
    </source>
</evidence>
<evidence type="ECO:0000313" key="3">
    <source>
        <dbReference type="Proteomes" id="UP001157440"/>
    </source>
</evidence>
<comment type="caution">
    <text evidence="2">The sequence shown here is derived from an EMBL/GenBank/DDBJ whole genome shotgun (WGS) entry which is preliminary data.</text>
</comment>
<proteinExistence type="predicted"/>
<gene>
    <name evidence="2" type="ORF">GCM10007890_04260</name>
</gene>